<keyword evidence="3" id="KW-0378">Hydrolase</keyword>
<dbReference type="AlphaFoldDB" id="A0A2M8EM77"/>
<evidence type="ECO:0000256" key="3">
    <source>
        <dbReference type="ARBA" id="ARBA00022801"/>
    </source>
</evidence>
<gene>
    <name evidence="6" type="ORF">CO058_01530</name>
</gene>
<dbReference type="Gene3D" id="2.40.10.10">
    <property type="entry name" value="Trypsin-like serine proteases"/>
    <property type="match status" value="2"/>
</dbReference>
<dbReference type="Pfam" id="PF13180">
    <property type="entry name" value="PDZ_2"/>
    <property type="match status" value="1"/>
</dbReference>
<dbReference type="Gene3D" id="2.30.42.10">
    <property type="match status" value="1"/>
</dbReference>
<protein>
    <recommendedName>
        <fullName evidence="5">PDZ domain-containing protein</fullName>
    </recommendedName>
</protein>
<dbReference type="GO" id="GO:0006508">
    <property type="term" value="P:proteolysis"/>
    <property type="evidence" value="ECO:0007669"/>
    <property type="project" value="UniProtKB-KW"/>
</dbReference>
<keyword evidence="2" id="KW-0645">Protease</keyword>
<evidence type="ECO:0000256" key="2">
    <source>
        <dbReference type="ARBA" id="ARBA00022670"/>
    </source>
</evidence>
<evidence type="ECO:0000313" key="6">
    <source>
        <dbReference type="EMBL" id="PJC23842.1"/>
    </source>
</evidence>
<name>A0A2M8EM77_UNCKA</name>
<dbReference type="InterPro" id="IPR051201">
    <property type="entry name" value="Chloro_Bact_Ser_Proteases"/>
</dbReference>
<dbReference type="PANTHER" id="PTHR43343:SF3">
    <property type="entry name" value="PROTEASE DO-LIKE 8, CHLOROPLASTIC"/>
    <property type="match status" value="1"/>
</dbReference>
<dbReference type="InterPro" id="IPR036034">
    <property type="entry name" value="PDZ_sf"/>
</dbReference>
<comment type="caution">
    <text evidence="6">The sequence shown here is derived from an EMBL/GenBank/DDBJ whole genome shotgun (WGS) entry which is preliminary data.</text>
</comment>
<dbReference type="SMART" id="SM00228">
    <property type="entry name" value="PDZ"/>
    <property type="match status" value="1"/>
</dbReference>
<evidence type="ECO:0000256" key="1">
    <source>
        <dbReference type="ARBA" id="ARBA00010541"/>
    </source>
</evidence>
<dbReference type="InterPro" id="IPR043504">
    <property type="entry name" value="Peptidase_S1_PA_chymotrypsin"/>
</dbReference>
<evidence type="ECO:0000256" key="4">
    <source>
        <dbReference type="SAM" id="Phobius"/>
    </source>
</evidence>
<dbReference type="SUPFAM" id="SSF50156">
    <property type="entry name" value="PDZ domain-like"/>
    <property type="match status" value="1"/>
</dbReference>
<dbReference type="Proteomes" id="UP000229756">
    <property type="component" value="Unassembled WGS sequence"/>
</dbReference>
<feature type="transmembrane region" description="Helical" evidence="4">
    <location>
        <begin position="7"/>
        <end position="23"/>
    </location>
</feature>
<reference evidence="7" key="1">
    <citation type="submission" date="2017-09" db="EMBL/GenBank/DDBJ databases">
        <title>Depth-based differentiation of microbial function through sediment-hosted aquifers and enrichment of novel symbionts in the deep terrestrial subsurface.</title>
        <authorList>
            <person name="Probst A.J."/>
            <person name="Ladd B."/>
            <person name="Jarett J.K."/>
            <person name="Geller-Mcgrath D.E."/>
            <person name="Sieber C.M.K."/>
            <person name="Emerson J.B."/>
            <person name="Anantharaman K."/>
            <person name="Thomas B.C."/>
            <person name="Malmstrom R."/>
            <person name="Stieglmeier M."/>
            <person name="Klingl A."/>
            <person name="Woyke T."/>
            <person name="Ryan C.M."/>
            <person name="Banfield J.F."/>
        </authorList>
    </citation>
    <scope>NUCLEOTIDE SEQUENCE [LARGE SCALE GENOMIC DNA]</scope>
</reference>
<dbReference type="Pfam" id="PF13365">
    <property type="entry name" value="Trypsin_2"/>
    <property type="match status" value="1"/>
</dbReference>
<dbReference type="InterPro" id="IPR001940">
    <property type="entry name" value="Peptidase_S1C"/>
</dbReference>
<keyword evidence="4" id="KW-0472">Membrane</keyword>
<keyword evidence="4" id="KW-0812">Transmembrane</keyword>
<dbReference type="PROSITE" id="PS50106">
    <property type="entry name" value="PDZ"/>
    <property type="match status" value="1"/>
</dbReference>
<keyword evidence="4" id="KW-1133">Transmembrane helix</keyword>
<dbReference type="PRINTS" id="PR00834">
    <property type="entry name" value="PROTEASES2C"/>
</dbReference>
<comment type="similarity">
    <text evidence="1">Belongs to the peptidase S1C family.</text>
</comment>
<organism evidence="6 7">
    <name type="scientific">candidate division WWE3 bacterium CG_4_9_14_0_2_um_filter_35_11</name>
    <dbReference type="NCBI Taxonomy" id="1975077"/>
    <lineage>
        <taxon>Bacteria</taxon>
        <taxon>Katanobacteria</taxon>
    </lineage>
</organism>
<sequence length="373" mass="40222">MSDAKKFFLIVLIIFVTYTGYYYQDSISAYFSRDTKVVEIPKDESSYSKNISILDEEDAVINVVEKSTPSVVSVIRKESYFDPYRGPIYSNDSIGTGFVVDAKNGIVLTNRHVVDSSDAEYSVVFGEGEKSYDVKNIYKDPVNDFAILKLDVTEGAISNELVLGDSSKLKVGQTVIAIGNVLGQFGNSVTKGIVSGLGRAITTSSNIFSDGETIEDVIQTDAALNPGNSGGPLLDINGFVIGINVAISEGANNVGFTIPINAVKPVIEQFNKDGKITRPFLGVGVYMITSEIAESQSLPVGAYVQEVVKNSPASKAKIKPGDIILKVGDVRINDENSLPKVISSSVIGEPIDVLIHRNGKEFTLSARLLDRED</sequence>
<dbReference type="SUPFAM" id="SSF50494">
    <property type="entry name" value="Trypsin-like serine proteases"/>
    <property type="match status" value="1"/>
</dbReference>
<dbReference type="GO" id="GO:0004252">
    <property type="term" value="F:serine-type endopeptidase activity"/>
    <property type="evidence" value="ECO:0007669"/>
    <property type="project" value="InterPro"/>
</dbReference>
<dbReference type="PANTHER" id="PTHR43343">
    <property type="entry name" value="PEPTIDASE S12"/>
    <property type="match status" value="1"/>
</dbReference>
<accession>A0A2M8EM77</accession>
<evidence type="ECO:0000313" key="7">
    <source>
        <dbReference type="Proteomes" id="UP000229756"/>
    </source>
</evidence>
<dbReference type="InterPro" id="IPR009003">
    <property type="entry name" value="Peptidase_S1_PA"/>
</dbReference>
<dbReference type="InterPro" id="IPR001478">
    <property type="entry name" value="PDZ"/>
</dbReference>
<feature type="domain" description="PDZ" evidence="5">
    <location>
        <begin position="265"/>
        <end position="334"/>
    </location>
</feature>
<dbReference type="EMBL" id="PFSJ01000010">
    <property type="protein sequence ID" value="PJC23842.1"/>
    <property type="molecule type" value="Genomic_DNA"/>
</dbReference>
<proteinExistence type="inferred from homology"/>
<evidence type="ECO:0000259" key="5">
    <source>
        <dbReference type="PROSITE" id="PS50106"/>
    </source>
</evidence>